<gene>
    <name evidence="1" type="ORF">JIP62_06400</name>
</gene>
<evidence type="ECO:0000313" key="1">
    <source>
        <dbReference type="EMBL" id="QQQ19715.1"/>
    </source>
</evidence>
<evidence type="ECO:0000313" key="2">
    <source>
        <dbReference type="Proteomes" id="UP000595448"/>
    </source>
</evidence>
<reference evidence="1 2" key="1">
    <citation type="submission" date="2021-01" db="EMBL/GenBank/DDBJ databases">
        <title>Brevundimonas vitis sp. nov., an bacterium isolated from grape (Vitis vinifera).</title>
        <authorList>
            <person name="Jiang L."/>
            <person name="Lee J."/>
        </authorList>
    </citation>
    <scope>NUCLEOTIDE SEQUENCE [LARGE SCALE GENOMIC DNA]</scope>
    <source>
        <strain evidence="1 2">GRTSA-9</strain>
    </source>
</reference>
<proteinExistence type="predicted"/>
<dbReference type="RefSeq" id="WP_201104078.1">
    <property type="nucleotide sequence ID" value="NZ_CP067977.1"/>
</dbReference>
<protein>
    <submittedName>
        <fullName evidence="1">Uncharacterized protein</fullName>
    </submittedName>
</protein>
<organism evidence="1 2">
    <name type="scientific">Brevundimonas vitisensis</name>
    <dbReference type="NCBI Taxonomy" id="2800818"/>
    <lineage>
        <taxon>Bacteria</taxon>
        <taxon>Pseudomonadati</taxon>
        <taxon>Pseudomonadota</taxon>
        <taxon>Alphaproteobacteria</taxon>
        <taxon>Caulobacterales</taxon>
        <taxon>Caulobacteraceae</taxon>
        <taxon>Brevundimonas</taxon>
    </lineage>
</organism>
<name>A0ABX7BQ76_9CAUL</name>
<dbReference type="EMBL" id="CP067977">
    <property type="protein sequence ID" value="QQQ19715.1"/>
    <property type="molecule type" value="Genomic_DNA"/>
</dbReference>
<keyword evidence="2" id="KW-1185">Reference proteome</keyword>
<sequence length="118" mass="12966">MSLGGGFTLAQVIARGGKARWQCSVCQGQGPVDLVAVAAALGLDATLGNRRPRCRVPGCPGRVRFLDANSFWPLPLDTITEADEAWWTFNDQERAQLHALGWRMFMGKWIAPDEPGRK</sequence>
<accession>A0ABX7BQ76</accession>
<dbReference type="Proteomes" id="UP000595448">
    <property type="component" value="Chromosome"/>
</dbReference>